<feature type="region of interest" description="Disordered" evidence="1">
    <location>
        <begin position="168"/>
        <end position="206"/>
    </location>
</feature>
<sequence length="355" mass="39741">MEVDKQTVDKIDMSLDEIIKLNKKKQNLGGSRGRGRGGAVGRGGVRGRGRGRRGASRRGGARGRGGVKRFDNSGYSNYNKLKQFRTNLQRSYRVGGQNFSTGVSPLNRLNPMQNTTSTRTGQTQRLSIKQQRQKALNALQNARRTLAMLNRQTNRQEFVNQRRGFTIQTQKGPQKQREDFRGLAMRPPQRGGQNRRGQNRGRGGLNRTLSTSTLSLNHIQTGSLGQNRTFGSTMSLSSQGSQGRRRWRTPTTQVDDAILTISVDNSQKPNFIPRGNRRRRGLNRQNLQFNTQDDKNSNSSTIQLQIANLKPSVSQKYNFDKTFFSQASTSLSLSDRFGGGKTNTQGTQAGRKVFF</sequence>
<evidence type="ECO:0000256" key="1">
    <source>
        <dbReference type="SAM" id="MobiDB-lite"/>
    </source>
</evidence>
<accession>A0AAE0SD94</accession>
<dbReference type="EMBL" id="JAEAOA010002053">
    <property type="protein sequence ID" value="KAK3589927.1"/>
    <property type="molecule type" value="Genomic_DNA"/>
</dbReference>
<dbReference type="InterPro" id="IPR009782">
    <property type="entry name" value="FYTTD1"/>
</dbReference>
<evidence type="ECO:0000313" key="2">
    <source>
        <dbReference type="EMBL" id="KAK3589927.1"/>
    </source>
</evidence>
<reference evidence="2" key="2">
    <citation type="journal article" date="2021" name="Genome Biol. Evol.">
        <title>Developing a high-quality reference genome for a parasitic bivalve with doubly uniparental inheritance (Bivalvia: Unionida).</title>
        <authorList>
            <person name="Smith C.H."/>
        </authorList>
    </citation>
    <scope>NUCLEOTIDE SEQUENCE</scope>
    <source>
        <strain evidence="2">CHS0354</strain>
        <tissue evidence="2">Mantle</tissue>
    </source>
</reference>
<evidence type="ECO:0008006" key="4">
    <source>
        <dbReference type="Google" id="ProtNLM"/>
    </source>
</evidence>
<dbReference type="PANTHER" id="PTHR21038">
    <property type="entry name" value="40-2-3 PROTEIN-RELATED"/>
    <property type="match status" value="1"/>
</dbReference>
<feature type="region of interest" description="Disordered" evidence="1">
    <location>
        <begin position="266"/>
        <end position="299"/>
    </location>
</feature>
<protein>
    <recommendedName>
        <fullName evidence="4">UAP56-interacting factor</fullName>
    </recommendedName>
</protein>
<dbReference type="Proteomes" id="UP001195483">
    <property type="component" value="Unassembled WGS sequence"/>
</dbReference>
<feature type="compositionally biased region" description="Polar residues" evidence="1">
    <location>
        <begin position="223"/>
        <end position="236"/>
    </location>
</feature>
<reference evidence="2" key="3">
    <citation type="submission" date="2023-05" db="EMBL/GenBank/DDBJ databases">
        <authorList>
            <person name="Smith C.H."/>
        </authorList>
    </citation>
    <scope>NUCLEOTIDE SEQUENCE</scope>
    <source>
        <strain evidence="2">CHS0354</strain>
        <tissue evidence="2">Mantle</tissue>
    </source>
</reference>
<dbReference type="GO" id="GO:0003729">
    <property type="term" value="F:mRNA binding"/>
    <property type="evidence" value="ECO:0007669"/>
    <property type="project" value="InterPro"/>
</dbReference>
<feature type="compositionally biased region" description="Basic residues" evidence="1">
    <location>
        <begin position="45"/>
        <end position="67"/>
    </location>
</feature>
<organism evidence="2 3">
    <name type="scientific">Potamilus streckersoni</name>
    <dbReference type="NCBI Taxonomy" id="2493646"/>
    <lineage>
        <taxon>Eukaryota</taxon>
        <taxon>Metazoa</taxon>
        <taxon>Spiralia</taxon>
        <taxon>Lophotrochozoa</taxon>
        <taxon>Mollusca</taxon>
        <taxon>Bivalvia</taxon>
        <taxon>Autobranchia</taxon>
        <taxon>Heteroconchia</taxon>
        <taxon>Palaeoheterodonta</taxon>
        <taxon>Unionida</taxon>
        <taxon>Unionoidea</taxon>
        <taxon>Unionidae</taxon>
        <taxon>Ambleminae</taxon>
        <taxon>Lampsilini</taxon>
        <taxon>Potamilus</taxon>
    </lineage>
</organism>
<dbReference type="GO" id="GO:0016607">
    <property type="term" value="C:nuclear speck"/>
    <property type="evidence" value="ECO:0007669"/>
    <property type="project" value="TreeGrafter"/>
</dbReference>
<feature type="compositionally biased region" description="Gly residues" evidence="1">
    <location>
        <begin position="30"/>
        <end position="44"/>
    </location>
</feature>
<name>A0AAE0SD94_9BIVA</name>
<feature type="region of interest" description="Disordered" evidence="1">
    <location>
        <begin position="99"/>
        <end position="124"/>
    </location>
</feature>
<dbReference type="PANTHER" id="PTHR21038:SF4">
    <property type="entry name" value="UAP56-INTERACTING FACTOR"/>
    <property type="match status" value="1"/>
</dbReference>
<feature type="region of interest" description="Disordered" evidence="1">
    <location>
        <begin position="223"/>
        <end position="250"/>
    </location>
</feature>
<reference evidence="2" key="1">
    <citation type="journal article" date="2021" name="Genome Biol. Evol.">
        <title>A High-Quality Reference Genome for a Parasitic Bivalve with Doubly Uniparental Inheritance (Bivalvia: Unionida).</title>
        <authorList>
            <person name="Smith C.H."/>
        </authorList>
    </citation>
    <scope>NUCLEOTIDE SEQUENCE</scope>
    <source>
        <strain evidence="2">CHS0354</strain>
    </source>
</reference>
<comment type="caution">
    <text evidence="2">The sequence shown here is derived from an EMBL/GenBank/DDBJ whole genome shotgun (WGS) entry which is preliminary data.</text>
</comment>
<dbReference type="AlphaFoldDB" id="A0AAE0SD94"/>
<gene>
    <name evidence="2" type="ORF">CHS0354_034943</name>
</gene>
<keyword evidence="3" id="KW-1185">Reference proteome</keyword>
<evidence type="ECO:0000313" key="3">
    <source>
        <dbReference type="Proteomes" id="UP001195483"/>
    </source>
</evidence>
<feature type="region of interest" description="Disordered" evidence="1">
    <location>
        <begin position="26"/>
        <end position="76"/>
    </location>
</feature>
<dbReference type="GO" id="GO:0006406">
    <property type="term" value="P:mRNA export from nucleus"/>
    <property type="evidence" value="ECO:0007669"/>
    <property type="project" value="InterPro"/>
</dbReference>
<feature type="compositionally biased region" description="Polar residues" evidence="1">
    <location>
        <begin position="110"/>
        <end position="124"/>
    </location>
</feature>
<proteinExistence type="predicted"/>